<keyword evidence="5 8" id="KW-0812">Transmembrane</keyword>
<evidence type="ECO:0000256" key="3">
    <source>
        <dbReference type="ARBA" id="ARBA00022448"/>
    </source>
</evidence>
<dbReference type="AlphaFoldDB" id="A0A1I3BNR2"/>
<dbReference type="EMBL" id="FOPY01000007">
    <property type="protein sequence ID" value="SFH63925.1"/>
    <property type="molecule type" value="Genomic_DNA"/>
</dbReference>
<dbReference type="GO" id="GO:0005886">
    <property type="term" value="C:plasma membrane"/>
    <property type="evidence" value="ECO:0007669"/>
    <property type="project" value="UniProtKB-SubCell"/>
</dbReference>
<evidence type="ECO:0000256" key="1">
    <source>
        <dbReference type="ARBA" id="ARBA00004651"/>
    </source>
</evidence>
<evidence type="ECO:0000256" key="5">
    <source>
        <dbReference type="ARBA" id="ARBA00022692"/>
    </source>
</evidence>
<feature type="transmembrane region" description="Helical" evidence="8">
    <location>
        <begin position="6"/>
        <end position="25"/>
    </location>
</feature>
<evidence type="ECO:0000256" key="8">
    <source>
        <dbReference type="SAM" id="Phobius"/>
    </source>
</evidence>
<dbReference type="InterPro" id="IPR004776">
    <property type="entry name" value="Mem_transp_PIN-like"/>
</dbReference>
<dbReference type="GO" id="GO:0055085">
    <property type="term" value="P:transmembrane transport"/>
    <property type="evidence" value="ECO:0007669"/>
    <property type="project" value="InterPro"/>
</dbReference>
<dbReference type="Pfam" id="PF03547">
    <property type="entry name" value="Mem_trans"/>
    <property type="match status" value="1"/>
</dbReference>
<dbReference type="Gene3D" id="1.20.1530.20">
    <property type="match status" value="1"/>
</dbReference>
<feature type="transmembrane region" description="Helical" evidence="8">
    <location>
        <begin position="258"/>
        <end position="278"/>
    </location>
</feature>
<dbReference type="STRING" id="442341.SAMN04487959_10715"/>
<protein>
    <recommendedName>
        <fullName evidence="11">Malate transporter</fullName>
    </recommendedName>
</protein>
<feature type="transmembrane region" description="Helical" evidence="8">
    <location>
        <begin position="167"/>
        <end position="187"/>
    </location>
</feature>
<sequence length="314" mass="33532">MALLDVFLHTLDVTLPVFAMVFLGIALKRIGWIDAHFISTASMLVFKATMPTLLFLSIIKADLDMIQPDLIGYFLGYSTLSFFLAWGWALWRCPVEERGVFTQGAFRGNCGIVGLALAASMYGNYGLSLGGIMAGAIIVIYNILSAIVLAIYSPSIQSDIGSILRNLARNPLILCVLLAIPVAYWQVPLPSWLMTSGEYFGSMSLPLALICIGGTLSIRSVKAGSRLAIDASLWKTVWLPALGVSGALMLGYRDAALGTLFLFLASPTAAVSFVMAKAANANTKLAANIIVVSTFSCMLTVSLGVFLLTLSGLI</sequence>
<dbReference type="InterPro" id="IPR038770">
    <property type="entry name" value="Na+/solute_symporter_sf"/>
</dbReference>
<keyword evidence="10" id="KW-1185">Reference proteome</keyword>
<name>A0A1I3BNR2_9GAMM</name>
<reference evidence="9 10" key="1">
    <citation type="submission" date="2016-10" db="EMBL/GenBank/DDBJ databases">
        <authorList>
            <person name="de Groot N.N."/>
        </authorList>
    </citation>
    <scope>NUCLEOTIDE SEQUENCE [LARGE SCALE GENOMIC DNA]</scope>
    <source>
        <strain evidence="9 10">CGMCC 1.6848</strain>
    </source>
</reference>
<evidence type="ECO:0000256" key="4">
    <source>
        <dbReference type="ARBA" id="ARBA00022475"/>
    </source>
</evidence>
<feature type="transmembrane region" description="Helical" evidence="8">
    <location>
        <begin position="233"/>
        <end position="252"/>
    </location>
</feature>
<keyword evidence="7 8" id="KW-0472">Membrane</keyword>
<evidence type="ECO:0008006" key="11">
    <source>
        <dbReference type="Google" id="ProtNLM"/>
    </source>
</evidence>
<feature type="transmembrane region" description="Helical" evidence="8">
    <location>
        <begin position="105"/>
        <end position="125"/>
    </location>
</feature>
<feature type="transmembrane region" description="Helical" evidence="8">
    <location>
        <begin position="285"/>
        <end position="308"/>
    </location>
</feature>
<evidence type="ECO:0000256" key="7">
    <source>
        <dbReference type="ARBA" id="ARBA00023136"/>
    </source>
</evidence>
<evidence type="ECO:0000256" key="2">
    <source>
        <dbReference type="ARBA" id="ARBA00010145"/>
    </source>
</evidence>
<keyword evidence="3" id="KW-0813">Transport</keyword>
<accession>A0A1I3BNR2</accession>
<keyword evidence="6 8" id="KW-1133">Transmembrane helix</keyword>
<feature type="transmembrane region" description="Helical" evidence="8">
    <location>
        <begin position="37"/>
        <end position="59"/>
    </location>
</feature>
<evidence type="ECO:0000256" key="6">
    <source>
        <dbReference type="ARBA" id="ARBA00022989"/>
    </source>
</evidence>
<feature type="transmembrane region" description="Helical" evidence="8">
    <location>
        <begin position="71"/>
        <end position="93"/>
    </location>
</feature>
<feature type="transmembrane region" description="Helical" evidence="8">
    <location>
        <begin position="131"/>
        <end position="155"/>
    </location>
</feature>
<keyword evidence="4" id="KW-1003">Cell membrane</keyword>
<proteinExistence type="inferred from homology"/>
<dbReference type="PANTHER" id="PTHR36838:SF4">
    <property type="entry name" value="AUXIN EFFLUX CARRIER FAMILY PROTEIN"/>
    <property type="match status" value="1"/>
</dbReference>
<dbReference type="RefSeq" id="WP_177223380.1">
    <property type="nucleotide sequence ID" value="NZ_FOPY01000007.1"/>
</dbReference>
<feature type="transmembrane region" description="Helical" evidence="8">
    <location>
        <begin position="199"/>
        <end position="221"/>
    </location>
</feature>
<dbReference type="Proteomes" id="UP000199040">
    <property type="component" value="Unassembled WGS sequence"/>
</dbReference>
<evidence type="ECO:0000313" key="10">
    <source>
        <dbReference type="Proteomes" id="UP000199040"/>
    </source>
</evidence>
<gene>
    <name evidence="9" type="ORF">SAMN04487959_10715</name>
</gene>
<dbReference type="PANTHER" id="PTHR36838">
    <property type="entry name" value="AUXIN EFFLUX CARRIER FAMILY PROTEIN"/>
    <property type="match status" value="1"/>
</dbReference>
<evidence type="ECO:0000313" key="9">
    <source>
        <dbReference type="EMBL" id="SFH63925.1"/>
    </source>
</evidence>
<comment type="subcellular location">
    <subcellularLocation>
        <location evidence="1">Cell membrane</location>
        <topology evidence="1">Multi-pass membrane protein</topology>
    </subcellularLocation>
</comment>
<organism evidence="9 10">
    <name type="scientific">Modicisalibacter xianhensis</name>
    <dbReference type="NCBI Taxonomy" id="442341"/>
    <lineage>
        <taxon>Bacteria</taxon>
        <taxon>Pseudomonadati</taxon>
        <taxon>Pseudomonadota</taxon>
        <taxon>Gammaproteobacteria</taxon>
        <taxon>Oceanospirillales</taxon>
        <taxon>Halomonadaceae</taxon>
        <taxon>Modicisalibacter</taxon>
    </lineage>
</organism>
<comment type="similarity">
    <text evidence="2">Belongs to the auxin efflux carrier (TC 2.A.69) family.</text>
</comment>